<feature type="transmembrane region" description="Helical" evidence="1">
    <location>
        <begin position="225"/>
        <end position="247"/>
    </location>
</feature>
<proteinExistence type="predicted"/>
<dbReference type="AlphaFoldDB" id="A0A4P9ZZD5"/>
<feature type="transmembrane region" description="Helical" evidence="1">
    <location>
        <begin position="48"/>
        <end position="68"/>
    </location>
</feature>
<keyword evidence="1" id="KW-0812">Transmembrane</keyword>
<sequence>MAGVYGETEAFTMAITVIALISTVCCLVVMGLNLWVRYHNSVSKESPSFVLSFYIAMSILLGSLYDFLGSDIIAVTFPETNANARFNLWLTIFQPLWSIFFTAMIMLDLQLVFFHRLPRQARIRQWYPALATLIAFLLSMWSLITPDVRYGELGGVTIQAVGRTWTKIFQIWNSVWLVLGMCYILVMTIMICIKVFGSQAGIGKFARNGVSPAYSPALIRNTRLIMAYPITQLIAYMPSALSPWFLSYTDADWPWNFNLYTRMSLEIDGVFCLCIFLFHPVMLAAYKDPTVGLSSFWRRFSDKKSSQIPTYDTHTVSGKDTLSTFSDFTNTGGAVEKAHLIHTLDMGPKTTGLFDNAVDAGRTAHLKQGTQVDHVVSVVDHPSPVESDHDYTCV</sequence>
<protein>
    <recommendedName>
        <fullName evidence="4">G-protein coupled receptors family 1 profile domain-containing protein</fullName>
    </recommendedName>
</protein>
<dbReference type="EMBL" id="ML002365">
    <property type="protein sequence ID" value="RKP38461.1"/>
    <property type="molecule type" value="Genomic_DNA"/>
</dbReference>
<keyword evidence="3" id="KW-1185">Reference proteome</keyword>
<accession>A0A4P9ZZD5</accession>
<evidence type="ECO:0000313" key="3">
    <source>
        <dbReference type="Proteomes" id="UP000268162"/>
    </source>
</evidence>
<feature type="transmembrane region" description="Helical" evidence="1">
    <location>
        <begin position="267"/>
        <end position="286"/>
    </location>
</feature>
<name>A0A4P9ZZD5_9FUNG</name>
<keyword evidence="1" id="KW-0472">Membrane</keyword>
<evidence type="ECO:0000256" key="1">
    <source>
        <dbReference type="SAM" id="Phobius"/>
    </source>
</evidence>
<feature type="transmembrane region" description="Helical" evidence="1">
    <location>
        <begin position="126"/>
        <end position="144"/>
    </location>
</feature>
<keyword evidence="1" id="KW-1133">Transmembrane helix</keyword>
<reference evidence="3" key="1">
    <citation type="journal article" date="2018" name="Nat. Microbiol.">
        <title>Leveraging single-cell genomics to expand the fungal tree of life.</title>
        <authorList>
            <person name="Ahrendt S.R."/>
            <person name="Quandt C.A."/>
            <person name="Ciobanu D."/>
            <person name="Clum A."/>
            <person name="Salamov A."/>
            <person name="Andreopoulos B."/>
            <person name="Cheng J.F."/>
            <person name="Woyke T."/>
            <person name="Pelin A."/>
            <person name="Henrissat B."/>
            <person name="Reynolds N.K."/>
            <person name="Benny G.L."/>
            <person name="Smith M.E."/>
            <person name="James T.Y."/>
            <person name="Grigoriev I.V."/>
        </authorList>
    </citation>
    <scope>NUCLEOTIDE SEQUENCE [LARGE SCALE GENOMIC DNA]</scope>
    <source>
        <strain evidence="3">RSA 468</strain>
    </source>
</reference>
<feature type="transmembrane region" description="Helical" evidence="1">
    <location>
        <begin position="12"/>
        <end position="36"/>
    </location>
</feature>
<feature type="transmembrane region" description="Helical" evidence="1">
    <location>
        <begin position="175"/>
        <end position="197"/>
    </location>
</feature>
<evidence type="ECO:0008006" key="4">
    <source>
        <dbReference type="Google" id="ProtNLM"/>
    </source>
</evidence>
<organism evidence="2 3">
    <name type="scientific">Dimargaris cristalligena</name>
    <dbReference type="NCBI Taxonomy" id="215637"/>
    <lineage>
        <taxon>Eukaryota</taxon>
        <taxon>Fungi</taxon>
        <taxon>Fungi incertae sedis</taxon>
        <taxon>Zoopagomycota</taxon>
        <taxon>Kickxellomycotina</taxon>
        <taxon>Dimargaritomycetes</taxon>
        <taxon>Dimargaritales</taxon>
        <taxon>Dimargaritaceae</taxon>
        <taxon>Dimargaris</taxon>
    </lineage>
</organism>
<evidence type="ECO:0000313" key="2">
    <source>
        <dbReference type="EMBL" id="RKP38461.1"/>
    </source>
</evidence>
<gene>
    <name evidence="2" type="ORF">BJ085DRAFT_30021</name>
</gene>
<dbReference type="Proteomes" id="UP000268162">
    <property type="component" value="Unassembled WGS sequence"/>
</dbReference>
<feature type="transmembrane region" description="Helical" evidence="1">
    <location>
        <begin position="88"/>
        <end position="114"/>
    </location>
</feature>